<dbReference type="SUPFAM" id="SSF117070">
    <property type="entry name" value="LEA14-like"/>
    <property type="match status" value="1"/>
</dbReference>
<feature type="compositionally biased region" description="Acidic residues" evidence="1">
    <location>
        <begin position="768"/>
        <end position="783"/>
    </location>
</feature>
<feature type="domain" description="Tag1-like fourth Ig-like" evidence="4">
    <location>
        <begin position="628"/>
        <end position="742"/>
    </location>
</feature>
<keyword evidence="2" id="KW-0472">Membrane</keyword>
<sequence>MDSSEEPWASSTTPSSRPASQKSKKSQQSARSSRSARSGPSARSTEETPLLARVDGSDDEEEADAQTPATTSLLPSLTGSSGGKTPLWKKRWPSILALVILCITAALIMLGFLASEGIEEYAMQAADFKPTKLSLDSLTKHGVKVQVEGDFTMDASKVKKTSVRNIGRFGTWIAREAETGATDVDVYLPEYGNILVGTAKVPAIKVSIRNGHTTHVSFFADLEPGSFDGIRNIANDWIEGRLGQIRVKGKAEVPLKSGLIRLGKQYIEESLVFKGNDLPSLPRYDITKLNLREAMDGNKGMGADVSLVVENDFPVQLTVPPVSVDVLVGGCQPADQHIMVGTAETAQLNVEPKTDLEVNVTGHVEKLPDSLTATCPDSTKSPLDWLLGNYMQGEDATIYINCCKFPDPATPDWARDLLKDITVPVPFAGRDMGNLIKNFTLADVHFDLPDYFAEPGTPEAAPRVSAMIKVVIALPDEMNFPIDVDSVLADADVFYKKRKLGILKVPKQKANSTRVEARGKEGPLLLVESYIKEAPIEITDDDLFTEVVSALLFGGKSVMLDIKAAVSVGVESPIGKFVVREIPAEGVVPVKLRDPGLATSRTKANVNGLAIGHGNGDNGSPSVGALSPKVGNLSIIGTSPTSITLKAYVNVTNPTNYSATVPYFNINILVNGTILGQATARDVSIHPGNNTNIVVTAIWDPFTNSGAKGKAIGKELLSQYVSRYNTSLTLQTHRGTIPAQPALGSLLSKFPITFQTPSLSTPKKPSEDDPEDPDDPDDPDQDKDEGSHFIREATMHLISSTAQFTLSSPFSTTTLYITNLNATAYHDGQPSGKILYELPFAVPPGLSDTPRLPVDWSLGSVGYDAIKKALGGTLKLSAFADVGIRIGAWKEQIWFQGGAIGAHVRL</sequence>
<evidence type="ECO:0000256" key="1">
    <source>
        <dbReference type="SAM" id="MobiDB-lite"/>
    </source>
</evidence>
<accession>A0A6A6XRJ8</accession>
<dbReference type="Pfam" id="PF26153">
    <property type="entry name" value="LEA-2L_5"/>
    <property type="match status" value="1"/>
</dbReference>
<feature type="compositionally biased region" description="Low complexity" evidence="1">
    <location>
        <begin position="67"/>
        <end position="84"/>
    </location>
</feature>
<dbReference type="AlphaFoldDB" id="A0A6A6XRJ8"/>
<reference evidence="6" key="1">
    <citation type="journal article" date="2020" name="Stud. Mycol.">
        <title>101 Dothideomycetes genomes: a test case for predicting lifestyles and emergence of pathogens.</title>
        <authorList>
            <person name="Haridas S."/>
            <person name="Albert R."/>
            <person name="Binder M."/>
            <person name="Bloem J."/>
            <person name="Labutti K."/>
            <person name="Salamov A."/>
            <person name="Andreopoulos B."/>
            <person name="Baker S."/>
            <person name="Barry K."/>
            <person name="Bills G."/>
            <person name="Bluhm B."/>
            <person name="Cannon C."/>
            <person name="Castanera R."/>
            <person name="Culley D."/>
            <person name="Daum C."/>
            <person name="Ezra D."/>
            <person name="Gonzalez J."/>
            <person name="Henrissat B."/>
            <person name="Kuo A."/>
            <person name="Liang C."/>
            <person name="Lipzen A."/>
            <person name="Lutzoni F."/>
            <person name="Magnuson J."/>
            <person name="Mondo S."/>
            <person name="Nolan M."/>
            <person name="Ohm R."/>
            <person name="Pangilinan J."/>
            <person name="Park H.-J."/>
            <person name="Ramirez L."/>
            <person name="Alfaro M."/>
            <person name="Sun H."/>
            <person name="Tritt A."/>
            <person name="Yoshinaga Y."/>
            <person name="Zwiers L.-H."/>
            <person name="Turgeon B."/>
            <person name="Goodwin S."/>
            <person name="Spatafora J."/>
            <person name="Crous P."/>
            <person name="Grigoriev I."/>
        </authorList>
    </citation>
    <scope>NUCLEOTIDE SEQUENCE</scope>
    <source>
        <strain evidence="6">CBS 109.77</strain>
    </source>
</reference>
<feature type="domain" description="Tag1-like fifth Ig-like" evidence="5">
    <location>
        <begin position="783"/>
        <end position="894"/>
    </location>
</feature>
<dbReference type="Pfam" id="PF26174">
    <property type="entry name" value="LEA-2_1"/>
    <property type="match status" value="1"/>
</dbReference>
<evidence type="ECO:0000313" key="6">
    <source>
        <dbReference type="EMBL" id="KAF2799050.1"/>
    </source>
</evidence>
<feature type="transmembrane region" description="Helical" evidence="2">
    <location>
        <begin position="94"/>
        <end position="114"/>
    </location>
</feature>
<dbReference type="InterPro" id="IPR046368">
    <property type="entry name" value="Tag1"/>
</dbReference>
<dbReference type="InterPro" id="IPR055011">
    <property type="entry name" value="Tag1_C"/>
</dbReference>
<feature type="region of interest" description="Disordered" evidence="1">
    <location>
        <begin position="1"/>
        <end position="84"/>
    </location>
</feature>
<organism evidence="6 7">
    <name type="scientific">Melanomma pulvis-pyrius CBS 109.77</name>
    <dbReference type="NCBI Taxonomy" id="1314802"/>
    <lineage>
        <taxon>Eukaryota</taxon>
        <taxon>Fungi</taxon>
        <taxon>Dikarya</taxon>
        <taxon>Ascomycota</taxon>
        <taxon>Pezizomycotina</taxon>
        <taxon>Dothideomycetes</taxon>
        <taxon>Pleosporomycetidae</taxon>
        <taxon>Pleosporales</taxon>
        <taxon>Melanommataceae</taxon>
        <taxon>Melanomma</taxon>
    </lineage>
</organism>
<dbReference type="GO" id="GO:0000329">
    <property type="term" value="C:fungal-type vacuole membrane"/>
    <property type="evidence" value="ECO:0007669"/>
    <property type="project" value="InterPro"/>
</dbReference>
<keyword evidence="2" id="KW-0812">Transmembrane</keyword>
<dbReference type="InterPro" id="IPR059066">
    <property type="entry name" value="Ig_Tag1-like_5th"/>
</dbReference>
<feature type="region of interest" description="Disordered" evidence="1">
    <location>
        <begin position="756"/>
        <end position="785"/>
    </location>
</feature>
<evidence type="ECO:0008006" key="8">
    <source>
        <dbReference type="Google" id="ProtNLM"/>
    </source>
</evidence>
<evidence type="ECO:0000313" key="7">
    <source>
        <dbReference type="Proteomes" id="UP000799757"/>
    </source>
</evidence>
<keyword evidence="2" id="KW-1133">Transmembrane helix</keyword>
<feature type="compositionally biased region" description="Low complexity" evidence="1">
    <location>
        <begin position="9"/>
        <end position="43"/>
    </location>
</feature>
<evidence type="ECO:0000259" key="5">
    <source>
        <dbReference type="Pfam" id="PF26153"/>
    </source>
</evidence>
<evidence type="ECO:0000256" key="2">
    <source>
        <dbReference type="SAM" id="Phobius"/>
    </source>
</evidence>
<name>A0A6A6XRJ8_9PLEO</name>
<dbReference type="Pfam" id="PF22786">
    <property type="entry name" value="Tag1_C"/>
    <property type="match status" value="1"/>
</dbReference>
<evidence type="ECO:0000259" key="4">
    <source>
        <dbReference type="Pfam" id="PF26150"/>
    </source>
</evidence>
<proteinExistence type="predicted"/>
<gene>
    <name evidence="6" type="ORF">K505DRAFT_390916</name>
</gene>
<dbReference type="Proteomes" id="UP000799757">
    <property type="component" value="Unassembled WGS sequence"/>
</dbReference>
<dbReference type="PANTHER" id="PTHR35895">
    <property type="entry name" value="CHROMOSOME 16, WHOLE GENOME SHOTGUN SEQUENCE"/>
    <property type="match status" value="1"/>
</dbReference>
<feature type="domain" description="Tag1 C-terminal" evidence="3">
    <location>
        <begin position="478"/>
        <end position="591"/>
    </location>
</feature>
<dbReference type="Pfam" id="PF26150">
    <property type="entry name" value="LEA-2_4"/>
    <property type="match status" value="1"/>
</dbReference>
<dbReference type="PANTHER" id="PTHR35895:SF3">
    <property type="entry name" value="PRE-RRNA PROCESSING PROTEIN"/>
    <property type="match status" value="1"/>
</dbReference>
<dbReference type="OrthoDB" id="5596576at2759"/>
<dbReference type="Gene3D" id="2.60.40.1820">
    <property type="match status" value="1"/>
</dbReference>
<keyword evidence="7" id="KW-1185">Reference proteome</keyword>
<dbReference type="InterPro" id="IPR059065">
    <property type="entry name" value="Ig_Tag1-like_4th"/>
</dbReference>
<evidence type="ECO:0000259" key="3">
    <source>
        <dbReference type="Pfam" id="PF22786"/>
    </source>
</evidence>
<dbReference type="EMBL" id="MU001771">
    <property type="protein sequence ID" value="KAF2799050.1"/>
    <property type="molecule type" value="Genomic_DNA"/>
</dbReference>
<protein>
    <recommendedName>
        <fullName evidence="8">Pre-rRNA processing protein</fullName>
    </recommendedName>
</protein>